<evidence type="ECO:0000313" key="1">
    <source>
        <dbReference type="EMBL" id="CAG1833204.1"/>
    </source>
</evidence>
<feature type="non-terminal residue" evidence="1">
    <location>
        <position position="119"/>
    </location>
</feature>
<name>A0A8D7EYI3_MUSAM</name>
<protein>
    <submittedName>
        <fullName evidence="1">(wild Malaysian banana) hypothetical protein</fullName>
    </submittedName>
</protein>
<organism evidence="1">
    <name type="scientific">Musa acuminata subsp. malaccensis</name>
    <name type="common">Wild banana</name>
    <name type="synonym">Musa malaccensis</name>
    <dbReference type="NCBI Taxonomy" id="214687"/>
    <lineage>
        <taxon>Eukaryota</taxon>
        <taxon>Viridiplantae</taxon>
        <taxon>Streptophyta</taxon>
        <taxon>Embryophyta</taxon>
        <taxon>Tracheophyta</taxon>
        <taxon>Spermatophyta</taxon>
        <taxon>Magnoliopsida</taxon>
        <taxon>Liliopsida</taxon>
        <taxon>Zingiberales</taxon>
        <taxon>Musaceae</taxon>
        <taxon>Musa</taxon>
    </lineage>
</organism>
<accession>A0A8D7EYI3</accession>
<dbReference type="AlphaFoldDB" id="A0A8D7EYI3"/>
<gene>
    <name evidence="1" type="ORF">GSMUA_91240.1</name>
</gene>
<reference evidence="1" key="1">
    <citation type="submission" date="2021-03" db="EMBL/GenBank/DDBJ databases">
        <authorList>
            <consortium name="Genoscope - CEA"/>
            <person name="William W."/>
        </authorList>
    </citation>
    <scope>NUCLEOTIDE SEQUENCE</scope>
    <source>
        <strain evidence="1">Doubled-haploid Pahang</strain>
    </source>
</reference>
<sequence length="119" mass="12755">MHLHEMTGVPYPVPRWRRRSLPATHDPGALRLDPAVALAQRRLHLPLHRVRLVARHPPPPLRVRVAEAPNRWHGTAGLGHAPVAALEVRGCGAGGFWAAAPGVGAPELALVGTVCVGHF</sequence>
<proteinExistence type="predicted"/>
<dbReference type="EMBL" id="HG996472">
    <property type="protein sequence ID" value="CAG1833204.1"/>
    <property type="molecule type" value="Genomic_DNA"/>
</dbReference>